<dbReference type="InterPro" id="IPR015590">
    <property type="entry name" value="Aldehyde_DH_dom"/>
</dbReference>
<evidence type="ECO:0000259" key="2">
    <source>
        <dbReference type="Pfam" id="PF00171"/>
    </source>
</evidence>
<comment type="caution">
    <text evidence="3">The sequence shown here is derived from an EMBL/GenBank/DDBJ whole genome shotgun (WGS) entry which is preliminary data.</text>
</comment>
<dbReference type="EMBL" id="JACPSX010000190">
    <property type="protein sequence ID" value="MBI3015387.1"/>
    <property type="molecule type" value="Genomic_DNA"/>
</dbReference>
<dbReference type="Proteomes" id="UP000741360">
    <property type="component" value="Unassembled WGS sequence"/>
</dbReference>
<dbReference type="InterPro" id="IPR016163">
    <property type="entry name" value="Ald_DH_C"/>
</dbReference>
<keyword evidence="1" id="KW-0560">Oxidoreductase</keyword>
<dbReference type="Pfam" id="PF00171">
    <property type="entry name" value="Aldedh"/>
    <property type="match status" value="1"/>
</dbReference>
<dbReference type="InterPro" id="IPR016161">
    <property type="entry name" value="Ald_DH/histidinol_DH"/>
</dbReference>
<accession>A0A932GQK4</accession>
<evidence type="ECO:0000313" key="4">
    <source>
        <dbReference type="Proteomes" id="UP000741360"/>
    </source>
</evidence>
<name>A0A932GQK4_UNCTE</name>
<reference evidence="3" key="1">
    <citation type="submission" date="2020-07" db="EMBL/GenBank/DDBJ databases">
        <title>Huge and variable diversity of episymbiotic CPR bacteria and DPANN archaea in groundwater ecosystems.</title>
        <authorList>
            <person name="He C.Y."/>
            <person name="Keren R."/>
            <person name="Whittaker M."/>
            <person name="Farag I.F."/>
            <person name="Doudna J."/>
            <person name="Cate J.H.D."/>
            <person name="Banfield J.F."/>
        </authorList>
    </citation>
    <scope>NUCLEOTIDE SEQUENCE</scope>
    <source>
        <strain evidence="3">NC_groundwater_717_Ag_S-0.2um_59_8</strain>
    </source>
</reference>
<dbReference type="SUPFAM" id="SSF53720">
    <property type="entry name" value="ALDH-like"/>
    <property type="match status" value="1"/>
</dbReference>
<feature type="domain" description="Aldehyde dehydrogenase" evidence="2">
    <location>
        <begin position="111"/>
        <end position="161"/>
    </location>
</feature>
<evidence type="ECO:0000256" key="1">
    <source>
        <dbReference type="ARBA" id="ARBA00023002"/>
    </source>
</evidence>
<protein>
    <submittedName>
        <fullName evidence="3">Aldehyde dehydrogenase family protein</fullName>
    </submittedName>
</protein>
<dbReference type="GO" id="GO:0016620">
    <property type="term" value="F:oxidoreductase activity, acting on the aldehyde or oxo group of donors, NAD or NADP as acceptor"/>
    <property type="evidence" value="ECO:0007669"/>
    <property type="project" value="InterPro"/>
</dbReference>
<proteinExistence type="predicted"/>
<dbReference type="AlphaFoldDB" id="A0A932GQK4"/>
<evidence type="ECO:0000313" key="3">
    <source>
        <dbReference type="EMBL" id="MBI3015387.1"/>
    </source>
</evidence>
<sequence length="166" mass="18816">MMSMMAFPDRFGAVGMISVHWQRVKGRVFGGSIQRRSFALRNRRPARVWRGETIPWCFLASSAGSRILLIFPFGSCRVRTIFCAFRWHAPWNYRASKAIPAFVFSSRQVLYGLRGSVWTNDISLAIETARSWINGGSRHFIGAPFGGYKQSGLGREESHVTINVRV</sequence>
<dbReference type="Gene3D" id="3.40.605.10">
    <property type="entry name" value="Aldehyde Dehydrogenase, Chain A, domain 1"/>
    <property type="match status" value="1"/>
</dbReference>
<dbReference type="InterPro" id="IPR016162">
    <property type="entry name" value="Ald_DH_N"/>
</dbReference>
<organism evidence="3 4">
    <name type="scientific">Tectimicrobiota bacterium</name>
    <dbReference type="NCBI Taxonomy" id="2528274"/>
    <lineage>
        <taxon>Bacteria</taxon>
        <taxon>Pseudomonadati</taxon>
        <taxon>Nitrospinota/Tectimicrobiota group</taxon>
        <taxon>Candidatus Tectimicrobiota</taxon>
    </lineage>
</organism>
<dbReference type="Gene3D" id="3.40.309.10">
    <property type="entry name" value="Aldehyde Dehydrogenase, Chain A, domain 2"/>
    <property type="match status" value="1"/>
</dbReference>
<gene>
    <name evidence="3" type="ORF">HYY65_10080</name>
</gene>